<dbReference type="EMBL" id="JRQD01000008">
    <property type="protein sequence ID" value="KGM05798.1"/>
    <property type="molecule type" value="Genomic_DNA"/>
</dbReference>
<dbReference type="GO" id="GO:0016020">
    <property type="term" value="C:membrane"/>
    <property type="evidence" value="ECO:0007669"/>
    <property type="project" value="GOC"/>
</dbReference>
<reference evidence="12 13" key="1">
    <citation type="submission" date="2014-09" db="EMBL/GenBank/DDBJ databases">
        <authorList>
            <person name="Grob C."/>
            <person name="Taubert M."/>
            <person name="Howat A.M."/>
            <person name="Burns O.J."/>
            <person name="Dixon J.L."/>
            <person name="Chen Y."/>
            <person name="Murrell J.C."/>
        </authorList>
    </citation>
    <scope>NUCLEOTIDE SEQUENCE [LARGE SCALE GENOMIC DNA]</scope>
    <source>
        <strain evidence="12">L4</strain>
    </source>
</reference>
<protein>
    <recommendedName>
        <fullName evidence="4 11">Lipid-A-disaccharide synthase</fullName>
        <ecNumber evidence="3 11">2.4.1.182</ecNumber>
    </recommendedName>
</protein>
<comment type="pathway">
    <text evidence="11">Bacterial outer membrane biogenesis; LPS lipid A biosynthesis.</text>
</comment>
<proteinExistence type="inferred from homology"/>
<dbReference type="EC" id="2.4.1.182" evidence="3 11"/>
<keyword evidence="7 11" id="KW-0328">Glycosyltransferase</keyword>
<evidence type="ECO:0000313" key="13">
    <source>
        <dbReference type="Proteomes" id="UP000029999"/>
    </source>
</evidence>
<name>A0A0A0BB32_9GAMM</name>
<evidence type="ECO:0000256" key="7">
    <source>
        <dbReference type="ARBA" id="ARBA00022676"/>
    </source>
</evidence>
<dbReference type="STRING" id="392484.LP43_2547"/>
<evidence type="ECO:0000256" key="8">
    <source>
        <dbReference type="ARBA" id="ARBA00022679"/>
    </source>
</evidence>
<dbReference type="Proteomes" id="UP000029999">
    <property type="component" value="Unassembled WGS sequence"/>
</dbReference>
<evidence type="ECO:0000256" key="2">
    <source>
        <dbReference type="ARBA" id="ARBA00007868"/>
    </source>
</evidence>
<gene>
    <name evidence="11" type="primary">lpxB</name>
    <name evidence="12" type="ORF">LP43_2547</name>
</gene>
<dbReference type="Gene3D" id="3.40.50.2000">
    <property type="entry name" value="Glycogen Phosphorylase B"/>
    <property type="match status" value="2"/>
</dbReference>
<dbReference type="RefSeq" id="WP_036315992.1">
    <property type="nucleotide sequence ID" value="NZ_JRQD01000008.1"/>
</dbReference>
<evidence type="ECO:0000313" key="12">
    <source>
        <dbReference type="EMBL" id="KGM05798.1"/>
    </source>
</evidence>
<dbReference type="HAMAP" id="MF_00392">
    <property type="entry name" value="LpxB"/>
    <property type="match status" value="1"/>
</dbReference>
<dbReference type="InterPro" id="IPR003835">
    <property type="entry name" value="Glyco_trans_19"/>
</dbReference>
<organism evidence="12 13">
    <name type="scientific">Methylophaga thiooxydans</name>
    <dbReference type="NCBI Taxonomy" id="392484"/>
    <lineage>
        <taxon>Bacteria</taxon>
        <taxon>Pseudomonadati</taxon>
        <taxon>Pseudomonadota</taxon>
        <taxon>Gammaproteobacteria</taxon>
        <taxon>Thiotrichales</taxon>
        <taxon>Piscirickettsiaceae</taxon>
        <taxon>Methylophaga</taxon>
    </lineage>
</organism>
<dbReference type="PANTHER" id="PTHR30372">
    <property type="entry name" value="LIPID-A-DISACCHARIDE SYNTHASE"/>
    <property type="match status" value="1"/>
</dbReference>
<evidence type="ECO:0000256" key="4">
    <source>
        <dbReference type="ARBA" id="ARBA00020902"/>
    </source>
</evidence>
<dbReference type="SUPFAM" id="SSF53756">
    <property type="entry name" value="UDP-Glycosyltransferase/glycogen phosphorylase"/>
    <property type="match status" value="1"/>
</dbReference>
<keyword evidence="8 11" id="KW-0808">Transferase</keyword>
<comment type="caution">
    <text evidence="12">The sequence shown here is derived from an EMBL/GenBank/DDBJ whole genome shotgun (WGS) entry which is preliminary data.</text>
</comment>
<dbReference type="GO" id="GO:0009245">
    <property type="term" value="P:lipid A biosynthetic process"/>
    <property type="evidence" value="ECO:0007669"/>
    <property type="project" value="UniProtKB-UniRule"/>
</dbReference>
<evidence type="ECO:0000256" key="11">
    <source>
        <dbReference type="HAMAP-Rule" id="MF_00392"/>
    </source>
</evidence>
<accession>A0A0A0BB32</accession>
<dbReference type="PANTHER" id="PTHR30372:SF4">
    <property type="entry name" value="LIPID-A-DISACCHARIDE SYNTHASE, MITOCHONDRIAL-RELATED"/>
    <property type="match status" value="1"/>
</dbReference>
<comment type="similarity">
    <text evidence="2 11">Belongs to the LpxB family.</text>
</comment>
<dbReference type="UniPathway" id="UPA00973"/>
<dbReference type="NCBIfam" id="TIGR00215">
    <property type="entry name" value="lpxB"/>
    <property type="match status" value="1"/>
</dbReference>
<dbReference type="Pfam" id="PF02684">
    <property type="entry name" value="LpxB"/>
    <property type="match status" value="1"/>
</dbReference>
<sequence>MIKQKHIIVVAGEASGDAHAGRMIAALKTQRPDISVSGIGGETMRHAGAEIFTDFSELAVMGLVEVLKRYSQIKKIFNQVVERLKKEKPDLLILVDYPGFNLKLAKKAHSLGIPVLYYISPKVWAWRPGRIKTIRRYVDEMAVLFPFEQTLYENAGVPVTCVGHPLVDAVISDLSTEQAKTTLAFNPEHRVLGLFPGSRRSEVEALLPVMLETAEQIQRRHVDLQVLLPIAPGLDANYLAPFLKKTKLDIKLVNADFYDVTKACDAVVAASGTVTLEIALLGVPHLLVYRVAPMSYRILKHLVKIPYVGLCNIITKQNVITELLQDEVTVDNLDRHLTPLLTDPQAKSRAEMIRVQVLEALGPSGGAENAAEAVITMLAKN</sequence>
<evidence type="ECO:0000256" key="1">
    <source>
        <dbReference type="ARBA" id="ARBA00002056"/>
    </source>
</evidence>
<evidence type="ECO:0000256" key="10">
    <source>
        <dbReference type="ARBA" id="ARBA00048975"/>
    </source>
</evidence>
<evidence type="ECO:0000256" key="9">
    <source>
        <dbReference type="ARBA" id="ARBA00023098"/>
    </source>
</evidence>
<comment type="function">
    <text evidence="1 11">Condensation of UDP-2,3-diacylglucosamine and 2,3-diacylglucosamine-1-phosphate to form lipid A disaccharide, a precursor of lipid A, a phosphorylated glycolipid that anchors the lipopolysaccharide to the outer membrane of the cell.</text>
</comment>
<dbReference type="GO" id="GO:0008915">
    <property type="term" value="F:lipid-A-disaccharide synthase activity"/>
    <property type="evidence" value="ECO:0007669"/>
    <property type="project" value="UniProtKB-UniRule"/>
</dbReference>
<keyword evidence="6 11" id="KW-0441">Lipid A biosynthesis</keyword>
<dbReference type="AlphaFoldDB" id="A0A0A0BB32"/>
<keyword evidence="5 11" id="KW-0444">Lipid biosynthesis</keyword>
<evidence type="ECO:0000256" key="3">
    <source>
        <dbReference type="ARBA" id="ARBA00012687"/>
    </source>
</evidence>
<keyword evidence="9 11" id="KW-0443">Lipid metabolism</keyword>
<comment type="catalytic activity">
    <reaction evidence="10 11">
        <text>a lipid X + a UDP-2-N,3-O-bis[(3R)-3-hydroxyacyl]-alpha-D-glucosamine = a lipid A disaccharide + UDP + H(+)</text>
        <dbReference type="Rhea" id="RHEA:67828"/>
        <dbReference type="ChEBI" id="CHEBI:15378"/>
        <dbReference type="ChEBI" id="CHEBI:58223"/>
        <dbReference type="ChEBI" id="CHEBI:137748"/>
        <dbReference type="ChEBI" id="CHEBI:176338"/>
        <dbReference type="ChEBI" id="CHEBI:176343"/>
        <dbReference type="EC" id="2.4.1.182"/>
    </reaction>
</comment>
<dbReference type="GO" id="GO:0005543">
    <property type="term" value="F:phospholipid binding"/>
    <property type="evidence" value="ECO:0007669"/>
    <property type="project" value="TreeGrafter"/>
</dbReference>
<evidence type="ECO:0000256" key="6">
    <source>
        <dbReference type="ARBA" id="ARBA00022556"/>
    </source>
</evidence>
<evidence type="ECO:0000256" key="5">
    <source>
        <dbReference type="ARBA" id="ARBA00022516"/>
    </source>
</evidence>